<reference evidence="1 2" key="4">
    <citation type="journal article" date="2011" name="BMC Genomics">
        <title>RNA-Seq improves annotation of protein-coding genes in the cucumber genome.</title>
        <authorList>
            <person name="Li Z."/>
            <person name="Zhang Z."/>
            <person name="Yan P."/>
            <person name="Huang S."/>
            <person name="Fei Z."/>
            <person name="Lin K."/>
        </authorList>
    </citation>
    <scope>NUCLEOTIDE SEQUENCE [LARGE SCALE GENOMIC DNA]</scope>
    <source>
        <strain evidence="2">cv. 9930</strain>
    </source>
</reference>
<protein>
    <submittedName>
        <fullName evidence="1">Uncharacterized protein</fullName>
    </submittedName>
</protein>
<reference evidence="1 2" key="1">
    <citation type="journal article" date="2009" name="Nat. Genet.">
        <title>The genome of the cucumber, Cucumis sativus L.</title>
        <authorList>
            <person name="Huang S."/>
            <person name="Li R."/>
            <person name="Zhang Z."/>
            <person name="Li L."/>
            <person name="Gu X."/>
            <person name="Fan W."/>
            <person name="Lucas W.J."/>
            <person name="Wang X."/>
            <person name="Xie B."/>
            <person name="Ni P."/>
            <person name="Ren Y."/>
            <person name="Zhu H."/>
            <person name="Li J."/>
            <person name="Lin K."/>
            <person name="Jin W."/>
            <person name="Fei Z."/>
            <person name="Li G."/>
            <person name="Staub J."/>
            <person name="Kilian A."/>
            <person name="van der Vossen E.A."/>
            <person name="Wu Y."/>
            <person name="Guo J."/>
            <person name="He J."/>
            <person name="Jia Z."/>
            <person name="Ren Y."/>
            <person name="Tian G."/>
            <person name="Lu Y."/>
            <person name="Ruan J."/>
            <person name="Qian W."/>
            <person name="Wang M."/>
            <person name="Huang Q."/>
            <person name="Li B."/>
            <person name="Xuan Z."/>
            <person name="Cao J."/>
            <person name="Asan"/>
            <person name="Wu Z."/>
            <person name="Zhang J."/>
            <person name="Cai Q."/>
            <person name="Bai Y."/>
            <person name="Zhao B."/>
            <person name="Han Y."/>
            <person name="Li Y."/>
            <person name="Li X."/>
            <person name="Wang S."/>
            <person name="Shi Q."/>
            <person name="Liu S."/>
            <person name="Cho W.K."/>
            <person name="Kim J.Y."/>
            <person name="Xu Y."/>
            <person name="Heller-Uszynska K."/>
            <person name="Miao H."/>
            <person name="Cheng Z."/>
            <person name="Zhang S."/>
            <person name="Wu J."/>
            <person name="Yang Y."/>
            <person name="Kang H."/>
            <person name="Li M."/>
            <person name="Liang H."/>
            <person name="Ren X."/>
            <person name="Shi Z."/>
            <person name="Wen M."/>
            <person name="Jian M."/>
            <person name="Yang H."/>
            <person name="Zhang G."/>
            <person name="Yang Z."/>
            <person name="Chen R."/>
            <person name="Liu S."/>
            <person name="Li J."/>
            <person name="Ma L."/>
            <person name="Liu H."/>
            <person name="Zhou Y."/>
            <person name="Zhao J."/>
            <person name="Fang X."/>
            <person name="Li G."/>
            <person name="Fang L."/>
            <person name="Li Y."/>
            <person name="Liu D."/>
            <person name="Zheng H."/>
            <person name="Zhang Y."/>
            <person name="Qin N."/>
            <person name="Li Z."/>
            <person name="Yang G."/>
            <person name="Yang S."/>
            <person name="Bolund L."/>
            <person name="Kristiansen K."/>
            <person name="Zheng H."/>
            <person name="Li S."/>
            <person name="Zhang X."/>
            <person name="Yang H."/>
            <person name="Wang J."/>
            <person name="Sun R."/>
            <person name="Zhang B."/>
            <person name="Jiang S."/>
            <person name="Wang J."/>
            <person name="Du Y."/>
            <person name="Li S."/>
        </authorList>
    </citation>
    <scope>NUCLEOTIDE SEQUENCE [LARGE SCALE GENOMIC DNA]</scope>
    <source>
        <strain evidence="2">cv. 9930</strain>
    </source>
</reference>
<gene>
    <name evidence="1" type="ORF">Csa_1G169970</name>
</gene>
<dbReference type="EMBL" id="CM002922">
    <property type="protein sequence ID" value="KGN64973.1"/>
    <property type="molecule type" value="Genomic_DNA"/>
</dbReference>
<dbReference type="AlphaFoldDB" id="A0A0A0LT82"/>
<organism evidence="1 2">
    <name type="scientific">Cucumis sativus</name>
    <name type="common">Cucumber</name>
    <dbReference type="NCBI Taxonomy" id="3659"/>
    <lineage>
        <taxon>Eukaryota</taxon>
        <taxon>Viridiplantae</taxon>
        <taxon>Streptophyta</taxon>
        <taxon>Embryophyta</taxon>
        <taxon>Tracheophyta</taxon>
        <taxon>Spermatophyta</taxon>
        <taxon>Magnoliopsida</taxon>
        <taxon>eudicotyledons</taxon>
        <taxon>Gunneridae</taxon>
        <taxon>Pentapetalae</taxon>
        <taxon>rosids</taxon>
        <taxon>fabids</taxon>
        <taxon>Cucurbitales</taxon>
        <taxon>Cucurbitaceae</taxon>
        <taxon>Benincaseae</taxon>
        <taxon>Cucumis</taxon>
    </lineage>
</organism>
<reference evidence="1 2" key="3">
    <citation type="journal article" date="2010" name="BMC Genomics">
        <title>Transcriptome sequencing and comparative analysis of cucumber flowers with different sex types.</title>
        <authorList>
            <person name="Guo S."/>
            <person name="Zheng Y."/>
            <person name="Joung J.G."/>
            <person name="Liu S."/>
            <person name="Zhang Z."/>
            <person name="Crasta O.R."/>
            <person name="Sobral B.W."/>
            <person name="Xu Y."/>
            <person name="Huang S."/>
            <person name="Fei Z."/>
        </authorList>
    </citation>
    <scope>NUCLEOTIDE SEQUENCE [LARGE SCALE GENOMIC DNA]</scope>
    <source>
        <strain evidence="2">cv. 9930</strain>
    </source>
</reference>
<sequence>MSVHELDRLIKIEKGLLSFNGSLPDFLYAPIKALKWEKFFTDETKVKFDVVDLFYATKFHPKESYAIVDDERVPFTKEKSSMSCMVYLMIWTHTLAIGSSPNPQKKMQVEL</sequence>
<evidence type="ECO:0000313" key="1">
    <source>
        <dbReference type="EMBL" id="KGN64973.1"/>
    </source>
</evidence>
<name>A0A0A0LT82_CUCSA</name>
<dbReference type="Proteomes" id="UP000029981">
    <property type="component" value="Chromosome 1"/>
</dbReference>
<accession>A0A0A0LT82</accession>
<proteinExistence type="predicted"/>
<reference evidence="1 2" key="2">
    <citation type="journal article" date="2009" name="PLoS ONE">
        <title>An integrated genetic and cytogenetic map of the cucumber genome.</title>
        <authorList>
            <person name="Ren Y."/>
            <person name="Zhang Z."/>
            <person name="Liu J."/>
            <person name="Staub J.E."/>
            <person name="Han Y."/>
            <person name="Cheng Z."/>
            <person name="Li X."/>
            <person name="Lu J."/>
            <person name="Miao H."/>
            <person name="Kang H."/>
            <person name="Xie B."/>
            <person name="Gu X."/>
            <person name="Wang X."/>
            <person name="Du Y."/>
            <person name="Jin W."/>
            <person name="Huang S."/>
        </authorList>
    </citation>
    <scope>NUCLEOTIDE SEQUENCE [LARGE SCALE GENOMIC DNA]</scope>
    <source>
        <strain evidence="2">cv. 9930</strain>
    </source>
</reference>
<keyword evidence="2" id="KW-1185">Reference proteome</keyword>
<dbReference type="Gramene" id="KGN64973">
    <property type="protein sequence ID" value="KGN64973"/>
    <property type="gene ID" value="Csa_1G169970"/>
</dbReference>
<evidence type="ECO:0000313" key="2">
    <source>
        <dbReference type="Proteomes" id="UP000029981"/>
    </source>
</evidence>